<dbReference type="Pfam" id="PF18962">
    <property type="entry name" value="Por_Secre_tail"/>
    <property type="match status" value="1"/>
</dbReference>
<dbReference type="AlphaFoldDB" id="A0A9W6B841"/>
<organism evidence="3 4">
    <name type="scientific">Neptunitalea chrysea</name>
    <dbReference type="NCBI Taxonomy" id="1647581"/>
    <lineage>
        <taxon>Bacteria</taxon>
        <taxon>Pseudomonadati</taxon>
        <taxon>Bacteroidota</taxon>
        <taxon>Flavobacteriia</taxon>
        <taxon>Flavobacteriales</taxon>
        <taxon>Flavobacteriaceae</taxon>
        <taxon>Neptunitalea</taxon>
    </lineage>
</organism>
<proteinExistence type="predicted"/>
<evidence type="ECO:0000313" key="3">
    <source>
        <dbReference type="EMBL" id="GLB53069.1"/>
    </source>
</evidence>
<dbReference type="InterPro" id="IPR026444">
    <property type="entry name" value="Secre_tail"/>
</dbReference>
<protein>
    <recommendedName>
        <fullName evidence="2">Secretion system C-terminal sorting domain-containing protein</fullName>
    </recommendedName>
</protein>
<evidence type="ECO:0000313" key="4">
    <source>
        <dbReference type="Proteomes" id="UP001143545"/>
    </source>
</evidence>
<gene>
    <name evidence="3" type="ORF">NBRC110019_21090</name>
</gene>
<dbReference type="NCBIfam" id="TIGR04183">
    <property type="entry name" value="Por_Secre_tail"/>
    <property type="match status" value="1"/>
</dbReference>
<dbReference type="RefSeq" id="WP_281754742.1">
    <property type="nucleotide sequence ID" value="NZ_BRVP01000014.1"/>
</dbReference>
<evidence type="ECO:0000259" key="2">
    <source>
        <dbReference type="Pfam" id="PF18962"/>
    </source>
</evidence>
<name>A0A9W6B841_9FLAO</name>
<dbReference type="EMBL" id="BRVP01000014">
    <property type="protein sequence ID" value="GLB53069.1"/>
    <property type="molecule type" value="Genomic_DNA"/>
</dbReference>
<keyword evidence="4" id="KW-1185">Reference proteome</keyword>
<keyword evidence="1" id="KW-0732">Signal</keyword>
<reference evidence="3" key="1">
    <citation type="submission" date="2022-07" db="EMBL/GenBank/DDBJ databases">
        <title>Taxonomy of Novel Oxalotrophic and Methylotrophic Bacteria.</title>
        <authorList>
            <person name="Sahin N."/>
            <person name="Tani A."/>
        </authorList>
    </citation>
    <scope>NUCLEOTIDE SEQUENCE</scope>
    <source>
        <strain evidence="3">AM327</strain>
    </source>
</reference>
<accession>A0A9W6B841</accession>
<sequence length="338" mass="37382">MKNILLLSILCFIGTYTGYSQCTVDPYISTNYINDAKILALREILSNTNDVDYTNPIIPQARYQPYLEGLSVIYTNTANNQVTDSMFNEFAIHIHPVSLQTATPHTINLKVPATTSWLNDFKNTGISGDTTLDNLMSTYNFGVESYTDLSGCNCTWFHIESTEIINVNALVDDFASVTDITYVDTSSDSALSYNYTGINYTISSIWGETSEVQITDITVENGIYTFWLYGGDCLSGCIISKAYEFQLNSDCTYTPMKTEDYELSSLEIYPNPTTDYLSIKVANSDSVENVAIYTANGTLITSKNSTTFLDVSAYASGVYFVKITAPSGASSTKKFIKL</sequence>
<dbReference type="Proteomes" id="UP001143545">
    <property type="component" value="Unassembled WGS sequence"/>
</dbReference>
<feature type="domain" description="Secretion system C-terminal sorting" evidence="2">
    <location>
        <begin position="268"/>
        <end position="336"/>
    </location>
</feature>
<evidence type="ECO:0000256" key="1">
    <source>
        <dbReference type="ARBA" id="ARBA00022729"/>
    </source>
</evidence>
<comment type="caution">
    <text evidence="3">The sequence shown here is derived from an EMBL/GenBank/DDBJ whole genome shotgun (WGS) entry which is preliminary data.</text>
</comment>